<sequence length="407" mass="47184">MPETLRDAGYVTGLVGALKWDIGSWNQGPLDRGFTEMALHPPRTEPTIFGGGSTYLGVDGSYLTEVEGQYVLEFLERHGKRRDKPFFLYFAPLAIHIPHTEVPKKYLKRLYPEHTEKEYSKRQYLQANLLALDDQIGRMIKKISELGIKENTLVMFSSDNGGDPLADHRPDPYRGGKNTSKEEKTNLYMQWEGNYRMPTIVTFPGTLPAGKEYKGMASTMDFYATAVAVAETELPQHCEGKNLLPLLMEKKNPNPDETLFWNTHGTEASRWKQWRIVKYNKKKNWHSEKNHNKQTNWRLYDIDKDPAEKIDLAAEKPDIVREMSQRYDAWLKQMPQPRSPVKPPKHMLAHTKDGNKARHPFGRGWMTVEEWDKIKDDPTKWSEMYMRPLYRLQPNVEKDSPLSYVGP</sequence>
<dbReference type="GO" id="GO:0004065">
    <property type="term" value="F:arylsulfatase activity"/>
    <property type="evidence" value="ECO:0007669"/>
    <property type="project" value="TreeGrafter"/>
</dbReference>
<dbReference type="SUPFAM" id="SSF53649">
    <property type="entry name" value="Alkaline phosphatase-like"/>
    <property type="match status" value="1"/>
</dbReference>
<feature type="domain" description="Sulfatase N-terminal" evidence="8">
    <location>
        <begin position="1"/>
        <end position="230"/>
    </location>
</feature>
<dbReference type="AlphaFoldDB" id="Q4BZ10"/>
<protein>
    <submittedName>
        <fullName evidence="9">Similar to Arylsulfatase A and related enzymes</fullName>
    </submittedName>
</protein>
<keyword evidence="10" id="KW-1185">Reference proteome</keyword>
<dbReference type="InterPro" id="IPR000917">
    <property type="entry name" value="Sulfatase_N"/>
</dbReference>
<accession>Q4BZ10</accession>
<dbReference type="KEGG" id="cwa:CwatDRAFT_2131"/>
<name>Q4BZ10_CROWT</name>
<feature type="compositionally biased region" description="Basic and acidic residues" evidence="7">
    <location>
        <begin position="165"/>
        <end position="182"/>
    </location>
</feature>
<keyword evidence="3" id="KW-0479">Metal-binding</keyword>
<organism evidence="9 10">
    <name type="scientific">Crocosphaera watsonii WH 8501</name>
    <dbReference type="NCBI Taxonomy" id="165597"/>
    <lineage>
        <taxon>Bacteria</taxon>
        <taxon>Bacillati</taxon>
        <taxon>Cyanobacteriota</taxon>
        <taxon>Cyanophyceae</taxon>
        <taxon>Oscillatoriophycideae</taxon>
        <taxon>Chroococcales</taxon>
        <taxon>Aphanothecaceae</taxon>
        <taxon>Crocosphaera</taxon>
    </lineage>
</organism>
<comment type="cofactor">
    <cofactor evidence="1">
        <name>Ca(2+)</name>
        <dbReference type="ChEBI" id="CHEBI:29108"/>
    </cofactor>
</comment>
<proteinExistence type="inferred from homology"/>
<reference evidence="9" key="3">
    <citation type="submission" date="2016-12" db="EMBL/GenBank/DDBJ databases">
        <title>Annotation of the draft genome assembly of Crocosphaera watsonii WH 8501.</title>
        <authorList>
            <consortium name="US DOE Joint Genome Institute (JGI-ORNL)"/>
            <person name="Larimer F."/>
            <person name="Land M."/>
        </authorList>
    </citation>
    <scope>NUCLEOTIDE SEQUENCE</scope>
    <source>
        <strain evidence="9">WH 8501</strain>
    </source>
</reference>
<evidence type="ECO:0000256" key="3">
    <source>
        <dbReference type="ARBA" id="ARBA00022723"/>
    </source>
</evidence>
<keyword evidence="4" id="KW-0732">Signal</keyword>
<evidence type="ECO:0000256" key="7">
    <source>
        <dbReference type="SAM" id="MobiDB-lite"/>
    </source>
</evidence>
<dbReference type="Gene3D" id="3.40.720.10">
    <property type="entry name" value="Alkaline Phosphatase, subunit A"/>
    <property type="match status" value="1"/>
</dbReference>
<keyword evidence="6" id="KW-0106">Calcium</keyword>
<comment type="caution">
    <text evidence="9">The sequence shown here is derived from an EMBL/GenBank/DDBJ whole genome shotgun (WGS) entry which is preliminary data.</text>
</comment>
<dbReference type="InterPro" id="IPR050738">
    <property type="entry name" value="Sulfatase"/>
</dbReference>
<evidence type="ECO:0000259" key="8">
    <source>
        <dbReference type="Pfam" id="PF00884"/>
    </source>
</evidence>
<dbReference type="InterPro" id="IPR017850">
    <property type="entry name" value="Alkaline_phosphatase_core_sf"/>
</dbReference>
<comment type="similarity">
    <text evidence="2">Belongs to the sulfatase family.</text>
</comment>
<dbReference type="GO" id="GO:0046872">
    <property type="term" value="F:metal ion binding"/>
    <property type="evidence" value="ECO:0007669"/>
    <property type="project" value="UniProtKB-KW"/>
</dbReference>
<feature type="region of interest" description="Disordered" evidence="7">
    <location>
        <begin position="159"/>
        <end position="182"/>
    </location>
</feature>
<evidence type="ECO:0000256" key="2">
    <source>
        <dbReference type="ARBA" id="ARBA00008779"/>
    </source>
</evidence>
<dbReference type="Proteomes" id="UP000003922">
    <property type="component" value="Unassembled WGS sequence"/>
</dbReference>
<dbReference type="PANTHER" id="PTHR42693:SF42">
    <property type="entry name" value="ARYLSULFATASE G"/>
    <property type="match status" value="1"/>
</dbReference>
<reference evidence="9" key="1">
    <citation type="submission" date="2004-02" db="EMBL/GenBank/DDBJ databases">
        <authorList>
            <consortium name="DOE Joint Genome Institute"/>
        </authorList>
    </citation>
    <scope>NUCLEOTIDE SEQUENCE [LARGE SCALE GENOMIC DNA]</scope>
    <source>
        <strain evidence="9">WH 8501</strain>
    </source>
</reference>
<evidence type="ECO:0000256" key="1">
    <source>
        <dbReference type="ARBA" id="ARBA00001913"/>
    </source>
</evidence>
<evidence type="ECO:0000313" key="10">
    <source>
        <dbReference type="Proteomes" id="UP000003922"/>
    </source>
</evidence>
<dbReference type="PANTHER" id="PTHR42693">
    <property type="entry name" value="ARYLSULFATASE FAMILY MEMBER"/>
    <property type="match status" value="1"/>
</dbReference>
<feature type="region of interest" description="Disordered" evidence="7">
    <location>
        <begin position="334"/>
        <end position="361"/>
    </location>
</feature>
<gene>
    <name evidence="9" type="ORF">CwatDRAFT_2131</name>
</gene>
<dbReference type="Gene3D" id="3.30.1120.10">
    <property type="match status" value="1"/>
</dbReference>
<evidence type="ECO:0000256" key="4">
    <source>
        <dbReference type="ARBA" id="ARBA00022729"/>
    </source>
</evidence>
<evidence type="ECO:0000256" key="5">
    <source>
        <dbReference type="ARBA" id="ARBA00022801"/>
    </source>
</evidence>
<reference evidence="9" key="2">
    <citation type="submission" date="2005-06" db="EMBL/GenBank/DDBJ databases">
        <title>Sequencing of the draft genome and assembly of Crocosphaera watsonii WH 8501.</title>
        <authorList>
            <consortium name="US DOE Joint Genome Institute (JGI-PGF)"/>
            <person name="Copeland A."/>
            <person name="Lucas S."/>
            <person name="Lapidus A."/>
            <person name="Barry K."/>
            <person name="Detter C."/>
            <person name="Glavina T."/>
            <person name="Hammon N."/>
            <person name="Israni S."/>
            <person name="Pitluck S."/>
            <person name="Richardson P."/>
        </authorList>
    </citation>
    <scope>NUCLEOTIDE SEQUENCE [LARGE SCALE GENOMIC DNA]</scope>
    <source>
        <strain evidence="9">WH 8501</strain>
    </source>
</reference>
<dbReference type="Pfam" id="PF00884">
    <property type="entry name" value="Sulfatase"/>
    <property type="match status" value="1"/>
</dbReference>
<evidence type="ECO:0000313" key="9">
    <source>
        <dbReference type="EMBL" id="EAM49144.1"/>
    </source>
</evidence>
<evidence type="ECO:0000256" key="6">
    <source>
        <dbReference type="ARBA" id="ARBA00022837"/>
    </source>
</evidence>
<dbReference type="EMBL" id="AADV02000088">
    <property type="protein sequence ID" value="EAM49144.1"/>
    <property type="molecule type" value="Genomic_DNA"/>
</dbReference>
<keyword evidence="5" id="KW-0378">Hydrolase</keyword>